<name>A0A7J7MFS5_9MAGN</name>
<dbReference type="OrthoDB" id="5314306at2759"/>
<dbReference type="EMBL" id="JACGCM010001557">
    <property type="protein sequence ID" value="KAF6153736.1"/>
    <property type="molecule type" value="Genomic_DNA"/>
</dbReference>
<proteinExistence type="predicted"/>
<dbReference type="Proteomes" id="UP000541444">
    <property type="component" value="Unassembled WGS sequence"/>
</dbReference>
<reference evidence="1 2" key="1">
    <citation type="journal article" date="2020" name="IScience">
        <title>Genome Sequencing of the Endangered Kingdonia uniflora (Circaeasteraceae, Ranunculales) Reveals Potential Mechanisms of Evolutionary Specialization.</title>
        <authorList>
            <person name="Sun Y."/>
            <person name="Deng T."/>
            <person name="Zhang A."/>
            <person name="Moore M.J."/>
            <person name="Landis J.B."/>
            <person name="Lin N."/>
            <person name="Zhang H."/>
            <person name="Zhang X."/>
            <person name="Huang J."/>
            <person name="Zhang X."/>
            <person name="Sun H."/>
            <person name="Wang H."/>
        </authorList>
    </citation>
    <scope>NUCLEOTIDE SEQUENCE [LARGE SCALE GENOMIC DNA]</scope>
    <source>
        <strain evidence="1">TB1705</strain>
        <tissue evidence="1">Leaf</tissue>
    </source>
</reference>
<sequence>VENTRPHPQQYVDIELSNDDNSNSFCLHGFGYDDSTQDYMVVGIAYSFTSESYGDIYIYSFQNDLWRTIKKDVPFVYQFADRPMPGLGDEGIRKMSLPRVNSPGNFKVRALEGRLFALFWNYNCGGVDVWVMEEYGIADSWTRLFSTRDFAMKRRCYYDMKLLHATKNGEILIEVDSEHLYLVDIANKTAKARGLSDNRLLSEYYDISNTWSPYKYFDTVIYTACLISLKTGSDSGEKPE</sequence>
<evidence type="ECO:0008006" key="3">
    <source>
        <dbReference type="Google" id="ProtNLM"/>
    </source>
</evidence>
<protein>
    <recommendedName>
        <fullName evidence="3">F-box protein</fullName>
    </recommendedName>
</protein>
<accession>A0A7J7MFS5</accession>
<organism evidence="1 2">
    <name type="scientific">Kingdonia uniflora</name>
    <dbReference type="NCBI Taxonomy" id="39325"/>
    <lineage>
        <taxon>Eukaryota</taxon>
        <taxon>Viridiplantae</taxon>
        <taxon>Streptophyta</taxon>
        <taxon>Embryophyta</taxon>
        <taxon>Tracheophyta</taxon>
        <taxon>Spermatophyta</taxon>
        <taxon>Magnoliopsida</taxon>
        <taxon>Ranunculales</taxon>
        <taxon>Circaeasteraceae</taxon>
        <taxon>Kingdonia</taxon>
    </lineage>
</organism>
<keyword evidence="2" id="KW-1185">Reference proteome</keyword>
<gene>
    <name evidence="1" type="ORF">GIB67_000969</name>
</gene>
<feature type="non-terminal residue" evidence="1">
    <location>
        <position position="1"/>
    </location>
</feature>
<evidence type="ECO:0000313" key="1">
    <source>
        <dbReference type="EMBL" id="KAF6153736.1"/>
    </source>
</evidence>
<dbReference type="AlphaFoldDB" id="A0A7J7MFS5"/>
<comment type="caution">
    <text evidence="1">The sequence shown here is derived from an EMBL/GenBank/DDBJ whole genome shotgun (WGS) entry which is preliminary data.</text>
</comment>
<evidence type="ECO:0000313" key="2">
    <source>
        <dbReference type="Proteomes" id="UP000541444"/>
    </source>
</evidence>